<dbReference type="PRINTS" id="PR00339">
    <property type="entry name" value="PCNACYCLIN"/>
</dbReference>
<dbReference type="Pfam" id="PF02747">
    <property type="entry name" value="PCNA_C"/>
    <property type="match status" value="1"/>
</dbReference>
<feature type="domain" description="Proliferating cell nuclear antigen PCNA C-terminal" evidence="7">
    <location>
        <begin position="166"/>
        <end position="285"/>
    </location>
</feature>
<dbReference type="SUPFAM" id="SSF55979">
    <property type="entry name" value="DNA clamp"/>
    <property type="match status" value="2"/>
</dbReference>
<dbReference type="AlphaFoldDB" id="A0A2K5AT80"/>
<organism evidence="8 9">
    <name type="scientific">Candidatus Nitrosocaldus cavascurensis</name>
    <dbReference type="NCBI Taxonomy" id="2058097"/>
    <lineage>
        <taxon>Archaea</taxon>
        <taxon>Nitrososphaerota</taxon>
        <taxon>Nitrososphaeria</taxon>
        <taxon>Candidatus Nitrosocaldales</taxon>
        <taxon>Candidatus Nitrosocaldaceae</taxon>
        <taxon>Candidatus Nitrosocaldus</taxon>
    </lineage>
</organism>
<keyword evidence="3 4" id="KW-0235">DNA replication</keyword>
<evidence type="ECO:0000259" key="6">
    <source>
        <dbReference type="Pfam" id="PF00705"/>
    </source>
</evidence>
<dbReference type="KEGG" id="ncv:NCAV_1687"/>
<dbReference type="Gene3D" id="3.70.10.10">
    <property type="match status" value="1"/>
</dbReference>
<dbReference type="GeneID" id="41595675"/>
<comment type="function">
    <text evidence="3">Sliding clamp subunit that acts as a moving platform for DNA processing. Responsible for tethering the catalytic subunit of DNA polymerase and other proteins to DNA during high-speed replication.</text>
</comment>
<dbReference type="GO" id="GO:0030337">
    <property type="term" value="F:DNA polymerase processivity factor activity"/>
    <property type="evidence" value="ECO:0007669"/>
    <property type="project" value="UniProtKB-UniRule"/>
</dbReference>
<evidence type="ECO:0000256" key="1">
    <source>
        <dbReference type="ARBA" id="ARBA00010462"/>
    </source>
</evidence>
<dbReference type="CDD" id="cd00577">
    <property type="entry name" value="PCNA"/>
    <property type="match status" value="1"/>
</dbReference>
<dbReference type="GO" id="GO:0006275">
    <property type="term" value="P:regulation of DNA replication"/>
    <property type="evidence" value="ECO:0007669"/>
    <property type="project" value="UniProtKB-UniRule"/>
</dbReference>
<dbReference type="InterPro" id="IPR046938">
    <property type="entry name" value="DNA_clamp_sf"/>
</dbReference>
<dbReference type="HAMAP" id="MF_00317">
    <property type="entry name" value="DNApol_clamp_arch"/>
    <property type="match status" value="1"/>
</dbReference>
<dbReference type="InterPro" id="IPR000730">
    <property type="entry name" value="Pr_cel_nuc_antig"/>
</dbReference>
<proteinExistence type="inferred from homology"/>
<dbReference type="GO" id="GO:0006272">
    <property type="term" value="P:leading strand elongation"/>
    <property type="evidence" value="ECO:0007669"/>
    <property type="project" value="TreeGrafter"/>
</dbReference>
<name>A0A2K5AT80_9ARCH</name>
<dbReference type="InterPro" id="IPR022648">
    <property type="entry name" value="Pr_cel_nuc_antig_N"/>
</dbReference>
<accession>A0A2K5AT80</accession>
<feature type="domain" description="Proliferating cell nuclear antigen PCNA N-terminal" evidence="6">
    <location>
        <begin position="1"/>
        <end position="90"/>
    </location>
</feature>
<keyword evidence="9" id="KW-1185">Reference proteome</keyword>
<sequence length="289" mass="32362">MLIARSKSAEEWKTIVSAISTIVEEATFEATSEGISFRGMDPSHVALIDVQLLNSAFEYYKCDGSIRFAVRVDEFLKLLKRAGKEDSIEVSIGGAGAVGESRRERGEEEVEEEEEREVTALEESKEKEMVALASDENMLSIKMVSKYTRQYKMRLIESTSSSTPLPKITFNTKVVMKMAQFIEALKDVEIVSDYITIRCDGNMLQLIGKGDSGDAVITFNKGDEGVEEMSSNGESNATYSLEYLGSIVKAVDNADSIVIEYSTRMPLRLEFKMPYMCRIYFYLAPRVEA</sequence>
<evidence type="ECO:0000313" key="9">
    <source>
        <dbReference type="Proteomes" id="UP000236248"/>
    </source>
</evidence>
<evidence type="ECO:0000256" key="4">
    <source>
        <dbReference type="RuleBase" id="RU003671"/>
    </source>
</evidence>
<protein>
    <recommendedName>
        <fullName evidence="3">DNA polymerase sliding clamp</fullName>
    </recommendedName>
    <alternativeName>
        <fullName evidence="3">Proliferating cell nuclear antigen homolog</fullName>
        <shortName evidence="3">PCNA</shortName>
    </alternativeName>
</protein>
<evidence type="ECO:0000256" key="3">
    <source>
        <dbReference type="HAMAP-Rule" id="MF_00317"/>
    </source>
</evidence>
<comment type="similarity">
    <text evidence="1 3 4">Belongs to the PCNA family.</text>
</comment>
<dbReference type="PANTHER" id="PTHR11352:SF0">
    <property type="entry name" value="PROLIFERATING CELL NUCLEAR ANTIGEN"/>
    <property type="match status" value="1"/>
</dbReference>
<dbReference type="Pfam" id="PF00705">
    <property type="entry name" value="PCNA_N"/>
    <property type="match status" value="1"/>
</dbReference>
<evidence type="ECO:0000259" key="7">
    <source>
        <dbReference type="Pfam" id="PF02747"/>
    </source>
</evidence>
<keyword evidence="2 3" id="KW-0238">DNA-binding</keyword>
<dbReference type="RefSeq" id="WP_103286571.1">
    <property type="nucleotide sequence ID" value="NZ_LT981265.1"/>
</dbReference>
<gene>
    <name evidence="3 8" type="primary">pcn</name>
    <name evidence="8" type="ORF">NCAV_1687</name>
</gene>
<dbReference type="EMBL" id="LT981265">
    <property type="protein sequence ID" value="SPC34850.1"/>
    <property type="molecule type" value="Genomic_DNA"/>
</dbReference>
<dbReference type="Proteomes" id="UP000236248">
    <property type="component" value="Chromosome NCAV"/>
</dbReference>
<evidence type="ECO:0000256" key="5">
    <source>
        <dbReference type="RuleBase" id="RU003673"/>
    </source>
</evidence>
<comment type="subunit">
    <text evidence="3">Homotrimer. The subunits circularize to form a toroid; DNA passes through its center. Replication factor C (RFC) is required to load the toroid on the DNA.</text>
</comment>
<reference evidence="9" key="1">
    <citation type="submission" date="2018-01" db="EMBL/GenBank/DDBJ databases">
        <authorList>
            <person name="Kerou L M."/>
        </authorList>
    </citation>
    <scope>NUCLEOTIDE SEQUENCE [LARGE SCALE GENOMIC DNA]</scope>
    <source>
        <strain evidence="9">SCU2</strain>
    </source>
</reference>
<evidence type="ECO:0000313" key="8">
    <source>
        <dbReference type="EMBL" id="SPC34850.1"/>
    </source>
</evidence>
<evidence type="ECO:0000256" key="2">
    <source>
        <dbReference type="ARBA" id="ARBA00023125"/>
    </source>
</evidence>
<dbReference type="GO" id="GO:0003677">
    <property type="term" value="F:DNA binding"/>
    <property type="evidence" value="ECO:0007669"/>
    <property type="project" value="UniProtKB-UniRule"/>
</dbReference>
<dbReference type="PANTHER" id="PTHR11352">
    <property type="entry name" value="PROLIFERATING CELL NUCLEAR ANTIGEN"/>
    <property type="match status" value="1"/>
</dbReference>
<comment type="function">
    <text evidence="5">Sliding clamp subunit. Responsible for tethering the catalytic subunit of DNA polymerase to DNA during high-speed replication.</text>
</comment>
<dbReference type="InterPro" id="IPR022649">
    <property type="entry name" value="Pr_cel_nuc_antig_C"/>
</dbReference>